<dbReference type="AlphaFoldDB" id="X6M8H7"/>
<gene>
    <name evidence="3" type="ORF">RFI_27085</name>
</gene>
<accession>X6M8H7</accession>
<evidence type="ECO:0000313" key="4">
    <source>
        <dbReference type="Proteomes" id="UP000023152"/>
    </source>
</evidence>
<protein>
    <submittedName>
        <fullName evidence="3">Bromodomain-containing protein</fullName>
    </submittedName>
</protein>
<feature type="compositionally biased region" description="Basic and acidic residues" evidence="1">
    <location>
        <begin position="514"/>
        <end position="528"/>
    </location>
</feature>
<dbReference type="EMBL" id="ASPP01023545">
    <property type="protein sequence ID" value="ETO10293.1"/>
    <property type="molecule type" value="Genomic_DNA"/>
</dbReference>
<comment type="caution">
    <text evidence="3">The sequence shown here is derived from an EMBL/GenBank/DDBJ whole genome shotgun (WGS) entry which is preliminary data.</text>
</comment>
<feature type="transmembrane region" description="Helical" evidence="2">
    <location>
        <begin position="578"/>
        <end position="597"/>
    </location>
</feature>
<dbReference type="Proteomes" id="UP000023152">
    <property type="component" value="Unassembled WGS sequence"/>
</dbReference>
<proteinExistence type="predicted"/>
<reference evidence="3 4" key="1">
    <citation type="journal article" date="2013" name="Curr. Biol.">
        <title>The Genome of the Foraminiferan Reticulomyxa filosa.</title>
        <authorList>
            <person name="Glockner G."/>
            <person name="Hulsmann N."/>
            <person name="Schleicher M."/>
            <person name="Noegel A.A."/>
            <person name="Eichinger L."/>
            <person name="Gallinger C."/>
            <person name="Pawlowski J."/>
            <person name="Sierra R."/>
            <person name="Euteneuer U."/>
            <person name="Pillet L."/>
            <person name="Moustafa A."/>
            <person name="Platzer M."/>
            <person name="Groth M."/>
            <person name="Szafranski K."/>
            <person name="Schliwa M."/>
        </authorList>
    </citation>
    <scope>NUCLEOTIDE SEQUENCE [LARGE SCALE GENOMIC DNA]</scope>
</reference>
<sequence length="617" mass="72530">MYTYLFIYLIYVQTKCTKKKKRIWETNGMQTLVTGIQSDEYVRVLSNELVIEMIKCISSWTKSDILNRVFAQCMMQDVDCLANWQDPFYDTTTLKVEIPGWIDDGQDWIEKPSHSPLGKQIRADYHNRYKAQEFIHETKTPIWYFFLNDFAMSELSFLYIYIYVRYREGSNNLWYGLMTLSALKCRLCHVLTFMYQKLIANVSVMEQTTSILNVYTVQLFQVDNMICDVMRTHNLLGIAIHAFMHTLCDTAVMYTKMPATNQNDFEFIDTSQKAIFDNSNNLAFDTLKYDLSYMFDRKNTAHFLYSQRPDLLKKWCQTLCLLQNVYEIYREIGHFEALAESDWRKVVLRNSKIMKLSDQLIASTHRLLSSPTTSSELKERIRKVLLVIIAEAFPMIDWKPWKPLQTKPWVIQTCTVPSTTKSRATPSTLSQLQVGVQDRLFLPSTTKTTSIHPDTIDAYGDDLYAHSSDDQDENDMSIPDVTDQVDQKEPQQQQSQSQSQQYLTQELQQSQAIKTEDEDKKEKKEEEKGLSPIMVLNTFEGGQEEEEEEEEKEKEVLEMDFFRVDRDRLSLILPLSRFIVYLGAIYCQTFRVSFLTMGKRNRATYFFFFFFKFKYDL</sequence>
<evidence type="ECO:0000313" key="3">
    <source>
        <dbReference type="EMBL" id="ETO10293.1"/>
    </source>
</evidence>
<evidence type="ECO:0000256" key="1">
    <source>
        <dbReference type="SAM" id="MobiDB-lite"/>
    </source>
</evidence>
<evidence type="ECO:0000256" key="2">
    <source>
        <dbReference type="SAM" id="Phobius"/>
    </source>
</evidence>
<keyword evidence="4" id="KW-1185">Reference proteome</keyword>
<keyword evidence="2" id="KW-0472">Membrane</keyword>
<name>X6M8H7_RETFI</name>
<feature type="compositionally biased region" description="Low complexity" evidence="1">
    <location>
        <begin position="491"/>
        <end position="511"/>
    </location>
</feature>
<keyword evidence="2" id="KW-0812">Transmembrane</keyword>
<feature type="region of interest" description="Disordered" evidence="1">
    <location>
        <begin position="483"/>
        <end position="528"/>
    </location>
</feature>
<organism evidence="3 4">
    <name type="scientific">Reticulomyxa filosa</name>
    <dbReference type="NCBI Taxonomy" id="46433"/>
    <lineage>
        <taxon>Eukaryota</taxon>
        <taxon>Sar</taxon>
        <taxon>Rhizaria</taxon>
        <taxon>Retaria</taxon>
        <taxon>Foraminifera</taxon>
        <taxon>Monothalamids</taxon>
        <taxon>Reticulomyxidae</taxon>
        <taxon>Reticulomyxa</taxon>
    </lineage>
</organism>
<keyword evidence="2" id="KW-1133">Transmembrane helix</keyword>